<evidence type="ECO:0000313" key="1">
    <source>
        <dbReference type="EMBL" id="ELP65437.1"/>
    </source>
</evidence>
<name>L7F299_STRT8</name>
<protein>
    <submittedName>
        <fullName evidence="1">Uncharacterized protein</fullName>
    </submittedName>
</protein>
<evidence type="ECO:0000313" key="2">
    <source>
        <dbReference type="Proteomes" id="UP000010931"/>
    </source>
</evidence>
<dbReference type="EMBL" id="AEJB01000382">
    <property type="protein sequence ID" value="ELP65437.1"/>
    <property type="molecule type" value="Genomic_DNA"/>
</dbReference>
<dbReference type="PATRIC" id="fig|698760.3.peg.5755"/>
<gene>
    <name evidence="1" type="ORF">STRTUCAR8_05541</name>
</gene>
<sequence>MSEPIRDVETAVRELGALPVPVGVQLTADQRAKIAEQLGDAKPATPGLLVAFGESVRNRREHQHPTWEDLYCQNLSSYMGERMAPVLRRLIDAETRVAELEGERHSPPKLVIYRASWDSMTLDQYTTEVEARKHAEDHARRDLPTATFDWIVDEEDGVAELVAAVDGEENPTGYTVTALEIASAYDPDGDE</sequence>
<accession>L7F299</accession>
<dbReference type="Proteomes" id="UP000010931">
    <property type="component" value="Unassembled WGS sequence"/>
</dbReference>
<keyword evidence="2" id="KW-1185">Reference proteome</keyword>
<proteinExistence type="predicted"/>
<dbReference type="RefSeq" id="WP_006379513.1">
    <property type="nucleotide sequence ID" value="NZ_AEJB01000382.1"/>
</dbReference>
<dbReference type="GeneID" id="97399394"/>
<organism evidence="1 2">
    <name type="scientific">Streptomyces turgidiscabies (strain Car8)</name>
    <dbReference type="NCBI Taxonomy" id="698760"/>
    <lineage>
        <taxon>Bacteria</taxon>
        <taxon>Bacillati</taxon>
        <taxon>Actinomycetota</taxon>
        <taxon>Actinomycetes</taxon>
        <taxon>Kitasatosporales</taxon>
        <taxon>Streptomycetaceae</taxon>
        <taxon>Streptomyces</taxon>
    </lineage>
</organism>
<dbReference type="AlphaFoldDB" id="L7F299"/>
<comment type="caution">
    <text evidence="1">The sequence shown here is derived from an EMBL/GenBank/DDBJ whole genome shotgun (WGS) entry which is preliminary data.</text>
</comment>
<reference evidence="1 2" key="1">
    <citation type="journal article" date="2011" name="Plasmid">
        <title>Streptomyces turgidiscabies Car8 contains a modular pathogenicity island that shares virulence genes with other actinobacterial plant pathogens.</title>
        <authorList>
            <person name="Huguet-Tapia J.C."/>
            <person name="Badger J.H."/>
            <person name="Loria R."/>
            <person name="Pettis G.S."/>
        </authorList>
    </citation>
    <scope>NUCLEOTIDE SEQUENCE [LARGE SCALE GENOMIC DNA]</scope>
    <source>
        <strain evidence="1 2">Car8</strain>
    </source>
</reference>